<accession>A0ABC8YLM7</accession>
<protein>
    <submittedName>
        <fullName evidence="1">Uncharacterized protein</fullName>
    </submittedName>
</protein>
<organism evidence="1 2">
    <name type="scientific">Urochloa decumbens</name>
    <dbReference type="NCBI Taxonomy" id="240449"/>
    <lineage>
        <taxon>Eukaryota</taxon>
        <taxon>Viridiplantae</taxon>
        <taxon>Streptophyta</taxon>
        <taxon>Embryophyta</taxon>
        <taxon>Tracheophyta</taxon>
        <taxon>Spermatophyta</taxon>
        <taxon>Magnoliopsida</taxon>
        <taxon>Liliopsida</taxon>
        <taxon>Poales</taxon>
        <taxon>Poaceae</taxon>
        <taxon>PACMAD clade</taxon>
        <taxon>Panicoideae</taxon>
        <taxon>Panicodae</taxon>
        <taxon>Paniceae</taxon>
        <taxon>Melinidinae</taxon>
        <taxon>Urochloa</taxon>
    </lineage>
</organism>
<reference evidence="1" key="1">
    <citation type="submission" date="2024-10" db="EMBL/GenBank/DDBJ databases">
        <authorList>
            <person name="Ryan C."/>
        </authorList>
    </citation>
    <scope>NUCLEOTIDE SEQUENCE [LARGE SCALE GENOMIC DNA]</scope>
</reference>
<evidence type="ECO:0000313" key="2">
    <source>
        <dbReference type="Proteomes" id="UP001497457"/>
    </source>
</evidence>
<evidence type="ECO:0000313" key="1">
    <source>
        <dbReference type="EMBL" id="CAL4945486.1"/>
    </source>
</evidence>
<dbReference type="AlphaFoldDB" id="A0ABC8YLM7"/>
<dbReference type="EMBL" id="OZ075127">
    <property type="protein sequence ID" value="CAL4945486.1"/>
    <property type="molecule type" value="Genomic_DNA"/>
</dbReference>
<gene>
    <name evidence="1" type="ORF">URODEC1_LOCUS35494</name>
</gene>
<sequence length="199" mass="22018">MGPDEIFLLIRKSIVRVTIDKEEICGIIIACKAGLAYVIADATDYSQGCKINVKFPDDNWAAPPETDCYEHNGILGMCCHIISSGGFDRNVVSEVDICEDDADECEKVYVYEGMLGTINEGHAMKIDQEHYKVTNLAGDYSQYGAPVVKEDGRLVGFCCSFKHSLTAKTIISVADSIERSHNRNFTCLAETLSYLRTII</sequence>
<keyword evidence="2" id="KW-1185">Reference proteome</keyword>
<proteinExistence type="predicted"/>
<dbReference type="Proteomes" id="UP001497457">
    <property type="component" value="Chromosome 17b"/>
</dbReference>
<name>A0ABC8YLM7_9POAL</name>